<dbReference type="Proteomes" id="UP000217005">
    <property type="component" value="Unassembled WGS sequence"/>
</dbReference>
<evidence type="ECO:0000313" key="2">
    <source>
        <dbReference type="EMBL" id="OZI28109.1"/>
    </source>
</evidence>
<proteinExistence type="predicted"/>
<evidence type="ECO:0000313" key="3">
    <source>
        <dbReference type="Proteomes" id="UP000217005"/>
    </source>
</evidence>
<dbReference type="OrthoDB" id="5781652at2"/>
<feature type="chain" id="PRO_5013192867" description="ABC transporter substrate-binding protein" evidence="1">
    <location>
        <begin position="32"/>
        <end position="228"/>
    </location>
</feature>
<name>A0A261RSU8_9BORD</name>
<dbReference type="EMBL" id="NEVL01000007">
    <property type="protein sequence ID" value="OZI28109.1"/>
    <property type="molecule type" value="Genomic_DNA"/>
</dbReference>
<dbReference type="InterPro" id="IPR006311">
    <property type="entry name" value="TAT_signal"/>
</dbReference>
<evidence type="ECO:0000256" key="1">
    <source>
        <dbReference type="SAM" id="SignalP"/>
    </source>
</evidence>
<dbReference type="PROSITE" id="PS51318">
    <property type="entry name" value="TAT"/>
    <property type="match status" value="1"/>
</dbReference>
<reference evidence="2 3" key="1">
    <citation type="submission" date="2017-05" db="EMBL/GenBank/DDBJ databases">
        <title>Complete and WGS of Bordetella genogroups.</title>
        <authorList>
            <person name="Spilker T."/>
            <person name="LiPuma J."/>
        </authorList>
    </citation>
    <scope>NUCLEOTIDE SEQUENCE [LARGE SCALE GENOMIC DNA]</scope>
    <source>
        <strain evidence="2 3">AU17610</strain>
    </source>
</reference>
<protein>
    <recommendedName>
        <fullName evidence="4">ABC transporter substrate-binding protein</fullName>
    </recommendedName>
</protein>
<comment type="caution">
    <text evidence="2">The sequence shown here is derived from an EMBL/GenBank/DDBJ whole genome shotgun (WGS) entry which is preliminary data.</text>
</comment>
<keyword evidence="1" id="KW-0732">Signal</keyword>
<sequence length="228" mass="24701">MERGATRRSLAALSGACAAAALTMAAAPAQAHPHMWIDAQATVVFDAQGRLAAVRETWLFDEMFGTYATQGLKKQADGSLPPDVLRGMADDWMKALGEPISHYFTRVTLDGAMQTYAAPKDARVVWKDGRLALSFELPLATPRAVGAGGAQIDIYDPTYFVAYAFDAPGAIRLDGAPSGCTQRYQKPRELDWQTMQQLAAIPADPEALPDELYAITKGLTHRIEVTCK</sequence>
<gene>
    <name evidence="2" type="ORF">CEG14_24655</name>
</gene>
<accession>A0A261RSU8</accession>
<dbReference type="AlphaFoldDB" id="A0A261RSU8"/>
<dbReference type="Pfam" id="PF06226">
    <property type="entry name" value="DUF1007"/>
    <property type="match status" value="1"/>
</dbReference>
<feature type="signal peptide" evidence="1">
    <location>
        <begin position="1"/>
        <end position="31"/>
    </location>
</feature>
<evidence type="ECO:0008006" key="4">
    <source>
        <dbReference type="Google" id="ProtNLM"/>
    </source>
</evidence>
<dbReference type="InterPro" id="IPR010412">
    <property type="entry name" value="DUF1007"/>
</dbReference>
<organism evidence="2 3">
    <name type="scientific">Bordetella genomosp. 1</name>
    <dbReference type="NCBI Taxonomy" id="1395607"/>
    <lineage>
        <taxon>Bacteria</taxon>
        <taxon>Pseudomonadati</taxon>
        <taxon>Pseudomonadota</taxon>
        <taxon>Betaproteobacteria</taxon>
        <taxon>Burkholderiales</taxon>
        <taxon>Alcaligenaceae</taxon>
        <taxon>Bordetella</taxon>
    </lineage>
</organism>